<evidence type="ECO:0000259" key="6">
    <source>
        <dbReference type="Pfam" id="PF03931"/>
    </source>
</evidence>
<feature type="domain" description="SKP1 component dimerisation" evidence="5">
    <location>
        <begin position="116"/>
        <end position="162"/>
    </location>
</feature>
<dbReference type="EMBL" id="CH991546">
    <property type="protein sequence ID" value="EDQ90844.1"/>
    <property type="molecule type" value="Genomic_DNA"/>
</dbReference>
<dbReference type="FunCoup" id="A9UV71">
    <property type="interactions" value="1434"/>
</dbReference>
<dbReference type="SUPFAM" id="SSF81382">
    <property type="entry name" value="Skp1 dimerisation domain-like"/>
    <property type="match status" value="1"/>
</dbReference>
<dbReference type="PIRSF" id="PIRSF028729">
    <property type="entry name" value="E3_ubiquit_lig_SCF_Skp"/>
    <property type="match status" value="1"/>
</dbReference>
<dbReference type="OMA" id="DKYTASM"/>
<keyword evidence="2 3" id="KW-0833">Ubl conjugation pathway</keyword>
<dbReference type="Pfam" id="PF03931">
    <property type="entry name" value="Skp1_POZ"/>
    <property type="match status" value="1"/>
</dbReference>
<dbReference type="GO" id="GO:0031146">
    <property type="term" value="P:SCF-dependent proteasomal ubiquitin-dependent protein catabolic process"/>
    <property type="evidence" value="ECO:0000318"/>
    <property type="project" value="GO_Central"/>
</dbReference>
<dbReference type="CDD" id="cd18322">
    <property type="entry name" value="BTB_POZ_SKP1"/>
    <property type="match status" value="1"/>
</dbReference>
<dbReference type="AlphaFoldDB" id="A9UV71"/>
<dbReference type="RefSeq" id="XP_001744141.1">
    <property type="nucleotide sequence ID" value="XM_001744089.1"/>
</dbReference>
<dbReference type="InterPro" id="IPR016897">
    <property type="entry name" value="SKP1"/>
</dbReference>
<dbReference type="GO" id="GO:0097602">
    <property type="term" value="F:cullin family protein binding"/>
    <property type="evidence" value="ECO:0000318"/>
    <property type="project" value="GO_Central"/>
</dbReference>
<sequence>MTTSEKFVKLRSSDDKEFEVPVKIVGMSVTIKNMLEDLGLGDSDESPIPLPNVSGSILEKVIEYCTEHQHDDPQPDDDLAHVDNDEPEGFDAEFVRDMDQGTLFHLILAANFLDIKSLLDLTCKHVASMIKNKGPQEIRDQFNIRNDFTPEEEERVQKENDWTNSGSNP</sequence>
<dbReference type="KEGG" id="mbr:MONBRDRAFT_31689"/>
<dbReference type="InterPro" id="IPR011333">
    <property type="entry name" value="SKP1/BTB/POZ_sf"/>
</dbReference>
<dbReference type="InterPro" id="IPR001232">
    <property type="entry name" value="SKP1-like"/>
</dbReference>
<dbReference type="FunFam" id="3.30.710.10:FF:000026">
    <property type="entry name" value="E3 ubiquitin ligase complex SCF subunit"/>
    <property type="match status" value="1"/>
</dbReference>
<dbReference type="InParanoid" id="A9UV71"/>
<feature type="region of interest" description="Disordered" evidence="4">
    <location>
        <begin position="147"/>
        <end position="169"/>
    </location>
</feature>
<proteinExistence type="inferred from homology"/>
<comment type="similarity">
    <text evidence="1 3">Belongs to the SKP1 family.</text>
</comment>
<dbReference type="InterPro" id="IPR016072">
    <property type="entry name" value="Skp1_comp_dimer"/>
</dbReference>
<feature type="domain" description="SKP1 component POZ" evidence="6">
    <location>
        <begin position="6"/>
        <end position="69"/>
    </location>
</feature>
<gene>
    <name evidence="7" type="ORF">MONBRDRAFT_31689</name>
</gene>
<evidence type="ECO:0000256" key="2">
    <source>
        <dbReference type="ARBA" id="ARBA00022786"/>
    </source>
</evidence>
<dbReference type="GO" id="GO:0016567">
    <property type="term" value="P:protein ubiquitination"/>
    <property type="evidence" value="ECO:0007669"/>
    <property type="project" value="UniProtKB-UniPathway"/>
</dbReference>
<dbReference type="InterPro" id="IPR016073">
    <property type="entry name" value="Skp1_comp_POZ"/>
</dbReference>
<reference evidence="7 8" key="1">
    <citation type="journal article" date="2008" name="Nature">
        <title>The genome of the choanoflagellate Monosiga brevicollis and the origin of metazoans.</title>
        <authorList>
            <consortium name="JGI Sequencing"/>
            <person name="King N."/>
            <person name="Westbrook M.J."/>
            <person name="Young S.L."/>
            <person name="Kuo A."/>
            <person name="Abedin M."/>
            <person name="Chapman J."/>
            <person name="Fairclough S."/>
            <person name="Hellsten U."/>
            <person name="Isogai Y."/>
            <person name="Letunic I."/>
            <person name="Marr M."/>
            <person name="Pincus D."/>
            <person name="Putnam N."/>
            <person name="Rokas A."/>
            <person name="Wright K.J."/>
            <person name="Zuzow R."/>
            <person name="Dirks W."/>
            <person name="Good M."/>
            <person name="Goodstein D."/>
            <person name="Lemons D."/>
            <person name="Li W."/>
            <person name="Lyons J.B."/>
            <person name="Morris A."/>
            <person name="Nichols S."/>
            <person name="Richter D.J."/>
            <person name="Salamov A."/>
            <person name="Bork P."/>
            <person name="Lim W.A."/>
            <person name="Manning G."/>
            <person name="Miller W.T."/>
            <person name="McGinnis W."/>
            <person name="Shapiro H."/>
            <person name="Tjian R."/>
            <person name="Grigoriev I.V."/>
            <person name="Rokhsar D."/>
        </authorList>
    </citation>
    <scope>NUCLEOTIDE SEQUENCE [LARGE SCALE GENOMIC DNA]</scope>
    <source>
        <strain evidence="8">MX1 / ATCC 50154</strain>
    </source>
</reference>
<dbReference type="STRING" id="81824.A9UV71"/>
<dbReference type="Proteomes" id="UP000001357">
    <property type="component" value="Unassembled WGS sequence"/>
</dbReference>
<dbReference type="InterPro" id="IPR036296">
    <property type="entry name" value="SKP1-like_dim_sf"/>
</dbReference>
<name>A9UV71_MONBE</name>
<evidence type="ECO:0000259" key="5">
    <source>
        <dbReference type="Pfam" id="PF01466"/>
    </source>
</evidence>
<evidence type="ECO:0000256" key="1">
    <source>
        <dbReference type="ARBA" id="ARBA00009993"/>
    </source>
</evidence>
<protein>
    <submittedName>
        <fullName evidence="7">Uncharacterized protein</fullName>
    </submittedName>
</protein>
<evidence type="ECO:0000256" key="3">
    <source>
        <dbReference type="PIRNR" id="PIRNR028729"/>
    </source>
</evidence>
<evidence type="ECO:0000256" key="4">
    <source>
        <dbReference type="SAM" id="MobiDB-lite"/>
    </source>
</evidence>
<accession>A9UV71</accession>
<keyword evidence="8" id="KW-1185">Reference proteome</keyword>
<dbReference type="eggNOG" id="KOG1724">
    <property type="taxonomic scope" value="Eukaryota"/>
</dbReference>
<comment type="pathway">
    <text evidence="3">Protein modification; protein ubiquitination.</text>
</comment>
<dbReference type="GO" id="GO:0005634">
    <property type="term" value="C:nucleus"/>
    <property type="evidence" value="ECO:0000318"/>
    <property type="project" value="GO_Central"/>
</dbReference>
<dbReference type="SMART" id="SM00512">
    <property type="entry name" value="Skp1"/>
    <property type="match status" value="1"/>
</dbReference>
<dbReference type="Pfam" id="PF01466">
    <property type="entry name" value="Skp1"/>
    <property type="match status" value="1"/>
</dbReference>
<dbReference type="PANTHER" id="PTHR11165">
    <property type="entry name" value="SKP1"/>
    <property type="match status" value="1"/>
</dbReference>
<evidence type="ECO:0000313" key="8">
    <source>
        <dbReference type="Proteomes" id="UP000001357"/>
    </source>
</evidence>
<dbReference type="GO" id="GO:0005737">
    <property type="term" value="C:cytoplasm"/>
    <property type="evidence" value="ECO:0000318"/>
    <property type="project" value="GO_Central"/>
</dbReference>
<dbReference type="GeneID" id="5889424"/>
<dbReference type="UniPathway" id="UPA00143"/>
<dbReference type="SUPFAM" id="SSF54695">
    <property type="entry name" value="POZ domain"/>
    <property type="match status" value="1"/>
</dbReference>
<evidence type="ECO:0000313" key="7">
    <source>
        <dbReference type="EMBL" id="EDQ90844.1"/>
    </source>
</evidence>
<dbReference type="Gene3D" id="3.30.710.10">
    <property type="entry name" value="Potassium Channel Kv1.1, Chain A"/>
    <property type="match status" value="1"/>
</dbReference>
<organism evidence="7 8">
    <name type="scientific">Monosiga brevicollis</name>
    <name type="common">Choanoflagellate</name>
    <dbReference type="NCBI Taxonomy" id="81824"/>
    <lineage>
        <taxon>Eukaryota</taxon>
        <taxon>Choanoflagellata</taxon>
        <taxon>Craspedida</taxon>
        <taxon>Salpingoecidae</taxon>
        <taxon>Monosiga</taxon>
    </lineage>
</organism>